<evidence type="ECO:0000256" key="1">
    <source>
        <dbReference type="ARBA" id="ARBA00023125"/>
    </source>
</evidence>
<dbReference type="GO" id="GO:0003700">
    <property type="term" value="F:DNA-binding transcription factor activity"/>
    <property type="evidence" value="ECO:0007669"/>
    <property type="project" value="InterPro"/>
</dbReference>
<evidence type="ECO:0000313" key="4">
    <source>
        <dbReference type="EMBL" id="OJG46867.1"/>
    </source>
</evidence>
<dbReference type="PRINTS" id="PR00040">
    <property type="entry name" value="HTHMERR"/>
</dbReference>
<dbReference type="Gene3D" id="1.10.1660.10">
    <property type="match status" value="1"/>
</dbReference>
<dbReference type="PROSITE" id="PS50937">
    <property type="entry name" value="HTH_MERR_2"/>
    <property type="match status" value="1"/>
</dbReference>
<dbReference type="PANTHER" id="PTHR30204:SF82">
    <property type="entry name" value="TRANSCRIPTIONAL REGULATOR, MERR FAMILY"/>
    <property type="match status" value="1"/>
</dbReference>
<dbReference type="SUPFAM" id="SSF46955">
    <property type="entry name" value="Putative DNA-binding domain"/>
    <property type="match status" value="1"/>
</dbReference>
<dbReference type="GO" id="GO:0003677">
    <property type="term" value="F:DNA binding"/>
    <property type="evidence" value="ECO:0007669"/>
    <property type="project" value="UniProtKB-KW"/>
</dbReference>
<keyword evidence="2" id="KW-0175">Coiled coil</keyword>
<reference evidence="4 5" key="1">
    <citation type="submission" date="2014-12" db="EMBL/GenBank/DDBJ databases">
        <title>Draft genome sequences of 29 type strains of Enterococci.</title>
        <authorList>
            <person name="Zhong Z."/>
            <person name="Sun Z."/>
            <person name="Liu W."/>
            <person name="Zhang W."/>
            <person name="Zhang H."/>
        </authorList>
    </citation>
    <scope>NUCLEOTIDE SEQUENCE [LARGE SCALE GENOMIC DNA]</scope>
    <source>
        <strain evidence="4 5">DSM 17122</strain>
    </source>
</reference>
<dbReference type="PANTHER" id="PTHR30204">
    <property type="entry name" value="REDOX-CYCLING DRUG-SENSING TRANSCRIPTIONAL ACTIVATOR SOXR"/>
    <property type="match status" value="1"/>
</dbReference>
<feature type="domain" description="HTH merR-type" evidence="3">
    <location>
        <begin position="16"/>
        <end position="85"/>
    </location>
</feature>
<dbReference type="Pfam" id="PF13411">
    <property type="entry name" value="MerR_1"/>
    <property type="match status" value="1"/>
</dbReference>
<accession>A0A1L8TRG2</accession>
<dbReference type="InterPro" id="IPR009061">
    <property type="entry name" value="DNA-bd_dom_put_sf"/>
</dbReference>
<name>A0A1L8TRG2_9ENTE</name>
<dbReference type="InterPro" id="IPR047057">
    <property type="entry name" value="MerR_fam"/>
</dbReference>
<keyword evidence="5" id="KW-1185">Reference proteome</keyword>
<proteinExistence type="predicted"/>
<evidence type="ECO:0000256" key="2">
    <source>
        <dbReference type="SAM" id="Coils"/>
    </source>
</evidence>
<dbReference type="AlphaFoldDB" id="A0A1L8TRG2"/>
<organism evidence="4 5">
    <name type="scientific">Enterococcus hermanniensis</name>
    <dbReference type="NCBI Taxonomy" id="249189"/>
    <lineage>
        <taxon>Bacteria</taxon>
        <taxon>Bacillati</taxon>
        <taxon>Bacillota</taxon>
        <taxon>Bacilli</taxon>
        <taxon>Lactobacillales</taxon>
        <taxon>Enterococcaceae</taxon>
        <taxon>Enterococcus</taxon>
    </lineage>
</organism>
<dbReference type="EMBL" id="JXKQ01000001">
    <property type="protein sequence ID" value="OJG46867.1"/>
    <property type="molecule type" value="Genomic_DNA"/>
</dbReference>
<dbReference type="CDD" id="cd01109">
    <property type="entry name" value="HTH_YyaN"/>
    <property type="match status" value="1"/>
</dbReference>
<dbReference type="Proteomes" id="UP000182077">
    <property type="component" value="Unassembled WGS sequence"/>
</dbReference>
<keyword evidence="1" id="KW-0238">DNA-binding</keyword>
<dbReference type="SMART" id="SM00422">
    <property type="entry name" value="HTH_MERR"/>
    <property type="match status" value="1"/>
</dbReference>
<comment type="caution">
    <text evidence="4">The sequence shown here is derived from an EMBL/GenBank/DDBJ whole genome shotgun (WGS) entry which is preliminary data.</text>
</comment>
<protein>
    <recommendedName>
        <fullName evidence="3">HTH merR-type domain-containing protein</fullName>
    </recommendedName>
</protein>
<sequence length="159" mass="18637">MELTPGQEGSVKKMKKYLIGDIAAKYGISQDTLRYYDKAGLLPFVKKNAAGRREFTEDDLGYIEVIDCLKRSGIPVKEIAKFMDWCVEGDQTLPQRYTFMIEQEAALEKKIQELQAQLDFLRWKKWYYQTANEAGTETIFFKPGTHQVDEKWHEKYLKH</sequence>
<gene>
    <name evidence="4" type="ORF">RV04_GL000114</name>
</gene>
<evidence type="ECO:0000259" key="3">
    <source>
        <dbReference type="PROSITE" id="PS50937"/>
    </source>
</evidence>
<dbReference type="InterPro" id="IPR000551">
    <property type="entry name" value="MerR-type_HTH_dom"/>
</dbReference>
<feature type="coiled-coil region" evidence="2">
    <location>
        <begin position="97"/>
        <end position="124"/>
    </location>
</feature>
<dbReference type="STRING" id="249189.RV04_GL000114"/>
<evidence type="ECO:0000313" key="5">
    <source>
        <dbReference type="Proteomes" id="UP000182077"/>
    </source>
</evidence>